<evidence type="ECO:0000256" key="4">
    <source>
        <dbReference type="ARBA" id="ARBA00022723"/>
    </source>
</evidence>
<dbReference type="InterPro" id="IPR018110">
    <property type="entry name" value="Mandel_Rmase/mucon_lact_enz_CS"/>
</dbReference>
<dbReference type="PANTHER" id="PTHR48073">
    <property type="entry name" value="O-SUCCINYLBENZOATE SYNTHASE-RELATED"/>
    <property type="match status" value="1"/>
</dbReference>
<evidence type="ECO:0000256" key="1">
    <source>
        <dbReference type="ARBA" id="ARBA00001936"/>
    </source>
</evidence>
<dbReference type="InterPro" id="IPR013341">
    <property type="entry name" value="Mandelate_racemase_N_dom"/>
</dbReference>
<feature type="domain" description="Mandelate racemase/muconate lactonizing enzyme C-terminal" evidence="9">
    <location>
        <begin position="149"/>
        <end position="247"/>
    </location>
</feature>
<dbReference type="InterPro" id="IPR036849">
    <property type="entry name" value="Enolase-like_C_sf"/>
</dbReference>
<dbReference type="SUPFAM" id="SSF51604">
    <property type="entry name" value="Enolase C-terminal domain-like"/>
    <property type="match status" value="1"/>
</dbReference>
<name>Q8GAZ7_BURST</name>
<accession>Q8GAZ7</accession>
<feature type="active site" description="Proton acceptor" evidence="8">
    <location>
        <position position="171"/>
    </location>
</feature>
<dbReference type="SFLD" id="SFLDG01258">
    <property type="entry name" value="(chloro)muconate_cycloisomeras"/>
    <property type="match status" value="1"/>
</dbReference>
<evidence type="ECO:0000256" key="8">
    <source>
        <dbReference type="PIRSR" id="PIRSR613370-1"/>
    </source>
</evidence>
<dbReference type="Pfam" id="PF02746">
    <property type="entry name" value="MR_MLE_N"/>
    <property type="match status" value="1"/>
</dbReference>
<evidence type="ECO:0000313" key="10">
    <source>
        <dbReference type="EMBL" id="BAC16768.1"/>
    </source>
</evidence>
<dbReference type="EMBL" id="AB035325">
    <property type="protein sequence ID" value="BAC16768.1"/>
    <property type="molecule type" value="Genomic_DNA"/>
</dbReference>
<dbReference type="InterPro" id="IPR029017">
    <property type="entry name" value="Enolase-like_N"/>
</dbReference>
<evidence type="ECO:0000259" key="9">
    <source>
        <dbReference type="SMART" id="SM00922"/>
    </source>
</evidence>
<evidence type="ECO:0000256" key="7">
    <source>
        <dbReference type="ARBA" id="ARBA00023235"/>
    </source>
</evidence>
<reference evidence="10" key="1">
    <citation type="journal article" date="2002" name="J. Bacteriol.">
        <title>Differential expression of two catechol 1,2-dioxygenases in Burkholderia sp. strain TH2.</title>
        <authorList>
            <person name="Suzuki K."/>
            <person name="Ichimura A."/>
            <person name="Ogawa N."/>
            <person name="Hasebe A."/>
            <person name="Miyashita K."/>
        </authorList>
    </citation>
    <scope>NUCLEOTIDE SEQUENCE</scope>
</reference>
<keyword evidence="7" id="KW-0413">Isomerase</keyword>
<keyword evidence="4" id="KW-0479">Metal-binding</keyword>
<dbReference type="InterPro" id="IPR013370">
    <property type="entry name" value="Chloromuconate_cycloisomerase"/>
</dbReference>
<comment type="similarity">
    <text evidence="3">Belongs to the mandelate racemase/muconate lactonizing enzyme family.</text>
</comment>
<comment type="cofactor">
    <cofactor evidence="1">
        <name>Mn(2+)</name>
        <dbReference type="ChEBI" id="CHEBI:29035"/>
    </cofactor>
</comment>
<keyword evidence="6" id="KW-0464">Manganese</keyword>
<evidence type="ECO:0000256" key="6">
    <source>
        <dbReference type="ARBA" id="ARBA00023211"/>
    </source>
</evidence>
<dbReference type="Gene3D" id="3.20.20.120">
    <property type="entry name" value="Enolase-like C-terminal domain"/>
    <property type="match status" value="1"/>
</dbReference>
<dbReference type="Pfam" id="PF13378">
    <property type="entry name" value="MR_MLE_C"/>
    <property type="match status" value="1"/>
</dbReference>
<dbReference type="InterPro" id="IPR029065">
    <property type="entry name" value="Enolase_C-like"/>
</dbReference>
<gene>
    <name evidence="10" type="primary">catB2</name>
</gene>
<sequence>MIPSAVQIQAVETILVDVPTIRPHRLSVATMNCQALVLIRIQCADGITGWGEATTIGGLAYGEESPESIKTNIDTYFAPLLKGMDATRPGQAMAKLRECFQGNRFAKCAIETALFDAQAQRFGVPLSELFGGRVTDSVEVAWTLASGDTGRDIDEAHQMLEMKRHRVFKLKIGTRAPAEDIAHVAAIKAAVGDHAEVRVDVNQAWSQAEALWACERLADAGCNLIEQPIAADDRRGLKRLTHHSKVPIMADEALHGPVDAFDVASAHAADVFAVKIAQSGGLTGAASVAAIALAAGVDLYGGTMLEGAVGTIASAQLFSTFRELKWGTELFGPLLLTQEILIERCATRTSRCSCRKARDSAFNSTSTRSGDCAAIRSTARVWSKVSNGGAESAAP</sequence>
<dbReference type="PROSITE" id="PS00909">
    <property type="entry name" value="MR_MLE_2"/>
    <property type="match status" value="1"/>
</dbReference>
<proteinExistence type="inferred from homology"/>
<evidence type="ECO:0000256" key="5">
    <source>
        <dbReference type="ARBA" id="ARBA00022797"/>
    </source>
</evidence>
<dbReference type="GO" id="GO:0030145">
    <property type="term" value="F:manganese ion binding"/>
    <property type="evidence" value="ECO:0007669"/>
    <property type="project" value="InterPro"/>
</dbReference>
<dbReference type="SUPFAM" id="SSF54826">
    <property type="entry name" value="Enolase N-terminal domain-like"/>
    <property type="match status" value="1"/>
</dbReference>
<dbReference type="SFLD" id="SFLDG00180">
    <property type="entry name" value="muconate_cycloisomerase"/>
    <property type="match status" value="1"/>
</dbReference>
<dbReference type="UniPathway" id="UPA00083"/>
<feature type="active site" description="Proton donor" evidence="8">
    <location>
        <position position="329"/>
    </location>
</feature>
<dbReference type="GO" id="GO:0009063">
    <property type="term" value="P:amino acid catabolic process"/>
    <property type="evidence" value="ECO:0007669"/>
    <property type="project" value="InterPro"/>
</dbReference>
<dbReference type="GO" id="GO:0006518">
    <property type="term" value="P:peptide metabolic process"/>
    <property type="evidence" value="ECO:0007669"/>
    <property type="project" value="UniProtKB-ARBA"/>
</dbReference>
<dbReference type="PROSITE" id="PS00908">
    <property type="entry name" value="MR_MLE_1"/>
    <property type="match status" value="1"/>
</dbReference>
<protein>
    <submittedName>
        <fullName evidence="10">Cis,cis-muconate lactonizing enzyme</fullName>
    </submittedName>
</protein>
<dbReference type="Gene3D" id="3.30.390.10">
    <property type="entry name" value="Enolase-like, N-terminal domain"/>
    <property type="match status" value="1"/>
</dbReference>
<dbReference type="InterPro" id="IPR013342">
    <property type="entry name" value="Mandelate_racemase_C"/>
</dbReference>
<comment type="pathway">
    <text evidence="2">Aromatic compound metabolism.</text>
</comment>
<dbReference type="SMART" id="SM00922">
    <property type="entry name" value="MR_MLE"/>
    <property type="match status" value="1"/>
</dbReference>
<dbReference type="SFLD" id="SFLDS00001">
    <property type="entry name" value="Enolase"/>
    <property type="match status" value="1"/>
</dbReference>
<dbReference type="GO" id="GO:0016854">
    <property type="term" value="F:racemase and epimerase activity"/>
    <property type="evidence" value="ECO:0007669"/>
    <property type="project" value="UniProtKB-ARBA"/>
</dbReference>
<dbReference type="NCBIfam" id="TIGR02534">
    <property type="entry name" value="mucon_cyclo"/>
    <property type="match status" value="1"/>
</dbReference>
<dbReference type="AlphaFoldDB" id="Q8GAZ7"/>
<dbReference type="GO" id="GO:0018850">
    <property type="term" value="F:chloromuconate cycloisomerase activity"/>
    <property type="evidence" value="ECO:0007669"/>
    <property type="project" value="InterPro"/>
</dbReference>
<keyword evidence="5" id="KW-0058">Aromatic hydrocarbons catabolism</keyword>
<dbReference type="GO" id="GO:0018849">
    <property type="term" value="F:muconate cycloisomerase activity"/>
    <property type="evidence" value="ECO:0007669"/>
    <property type="project" value="InterPro"/>
</dbReference>
<evidence type="ECO:0000256" key="3">
    <source>
        <dbReference type="ARBA" id="ARBA00008031"/>
    </source>
</evidence>
<evidence type="ECO:0000256" key="2">
    <source>
        <dbReference type="ARBA" id="ARBA00005211"/>
    </source>
</evidence>
<dbReference type="PANTHER" id="PTHR48073:SF2">
    <property type="entry name" value="O-SUCCINYLBENZOATE SYNTHASE"/>
    <property type="match status" value="1"/>
</dbReference>
<organism evidence="10">
    <name type="scientific">Burkholderia sp. (strain TH2)</name>
    <dbReference type="NCBI Taxonomy" id="109791"/>
    <lineage>
        <taxon>Bacteria</taxon>
        <taxon>Pseudomonadati</taxon>
        <taxon>Pseudomonadota</taxon>
        <taxon>Betaproteobacteria</taxon>
        <taxon>Burkholderiales</taxon>
        <taxon>Burkholderiaceae</taxon>
        <taxon>Burkholderia</taxon>
    </lineage>
</organism>
<dbReference type="CDD" id="cd03318">
    <property type="entry name" value="MLE"/>
    <property type="match status" value="1"/>
</dbReference>